<accession>A0A2T0LEB8</accession>
<dbReference type="InterPro" id="IPR038063">
    <property type="entry name" value="Transpep_catalytic_dom"/>
</dbReference>
<dbReference type="InterPro" id="IPR050979">
    <property type="entry name" value="LD-transpeptidase"/>
</dbReference>
<evidence type="ECO:0000259" key="10">
    <source>
        <dbReference type="PROSITE" id="PS52029"/>
    </source>
</evidence>
<dbReference type="RefSeq" id="WP_106345262.1">
    <property type="nucleotide sequence ID" value="NZ_PVNE01000013.1"/>
</dbReference>
<proteinExistence type="inferred from homology"/>
<dbReference type="GO" id="GO:0071972">
    <property type="term" value="F:peptidoglycan L,D-transpeptidase activity"/>
    <property type="evidence" value="ECO:0007669"/>
    <property type="project" value="TreeGrafter"/>
</dbReference>
<dbReference type="Gene3D" id="2.40.440.10">
    <property type="entry name" value="L,D-transpeptidase catalytic domain-like"/>
    <property type="match status" value="1"/>
</dbReference>
<evidence type="ECO:0000313" key="11">
    <source>
        <dbReference type="EMBL" id="PRX40445.1"/>
    </source>
</evidence>
<name>A0A2T0LEB8_9BACL</name>
<feature type="active site" description="Nucleophile" evidence="9">
    <location>
        <position position="92"/>
    </location>
</feature>
<dbReference type="GO" id="GO:0018104">
    <property type="term" value="P:peptidoglycan-protein cross-linking"/>
    <property type="evidence" value="ECO:0007669"/>
    <property type="project" value="TreeGrafter"/>
</dbReference>
<dbReference type="GO" id="GO:0008360">
    <property type="term" value="P:regulation of cell shape"/>
    <property type="evidence" value="ECO:0007669"/>
    <property type="project" value="UniProtKB-UniRule"/>
</dbReference>
<keyword evidence="5" id="KW-0378">Hydrolase</keyword>
<dbReference type="GO" id="GO:0016757">
    <property type="term" value="F:glycosyltransferase activity"/>
    <property type="evidence" value="ECO:0007669"/>
    <property type="project" value="UniProtKB-KW"/>
</dbReference>
<dbReference type="GO" id="GO:0071555">
    <property type="term" value="P:cell wall organization"/>
    <property type="evidence" value="ECO:0007669"/>
    <property type="project" value="UniProtKB-UniRule"/>
</dbReference>
<dbReference type="Pfam" id="PF03734">
    <property type="entry name" value="YkuD"/>
    <property type="match status" value="1"/>
</dbReference>
<dbReference type="PANTHER" id="PTHR30582:SF24">
    <property type="entry name" value="L,D-TRANSPEPTIDASE ERFK_SRFK-RELATED"/>
    <property type="match status" value="1"/>
</dbReference>
<dbReference type="PANTHER" id="PTHR30582">
    <property type="entry name" value="L,D-TRANSPEPTIDASE"/>
    <property type="match status" value="1"/>
</dbReference>
<evidence type="ECO:0000256" key="7">
    <source>
        <dbReference type="ARBA" id="ARBA00022984"/>
    </source>
</evidence>
<keyword evidence="8 9" id="KW-0961">Cell wall biogenesis/degradation</keyword>
<dbReference type="Proteomes" id="UP000237797">
    <property type="component" value="Unassembled WGS sequence"/>
</dbReference>
<feature type="active site" description="Proton donor/acceptor" evidence="9">
    <location>
        <position position="76"/>
    </location>
</feature>
<protein>
    <submittedName>
        <fullName evidence="11">L,D-transpeptidase-like protein</fullName>
    </submittedName>
</protein>
<dbReference type="UniPathway" id="UPA00219"/>
<evidence type="ECO:0000256" key="4">
    <source>
        <dbReference type="ARBA" id="ARBA00022679"/>
    </source>
</evidence>
<keyword evidence="4" id="KW-0808">Transferase</keyword>
<evidence type="ECO:0000313" key="12">
    <source>
        <dbReference type="Proteomes" id="UP000237797"/>
    </source>
</evidence>
<comment type="caution">
    <text evidence="11">The sequence shown here is derived from an EMBL/GenBank/DDBJ whole genome shotgun (WGS) entry which is preliminary data.</text>
</comment>
<evidence type="ECO:0000256" key="2">
    <source>
        <dbReference type="ARBA" id="ARBA00005992"/>
    </source>
</evidence>
<keyword evidence="7 9" id="KW-0573">Peptidoglycan synthesis</keyword>
<dbReference type="SUPFAM" id="SSF141523">
    <property type="entry name" value="L,D-transpeptidase catalytic domain-like"/>
    <property type="match status" value="1"/>
</dbReference>
<evidence type="ECO:0000256" key="5">
    <source>
        <dbReference type="ARBA" id="ARBA00022801"/>
    </source>
</evidence>
<evidence type="ECO:0000256" key="3">
    <source>
        <dbReference type="ARBA" id="ARBA00022676"/>
    </source>
</evidence>
<comment type="similarity">
    <text evidence="2">Belongs to the YkuD family.</text>
</comment>
<dbReference type="PROSITE" id="PS52029">
    <property type="entry name" value="LD_TPASE"/>
    <property type="match status" value="1"/>
</dbReference>
<evidence type="ECO:0000256" key="9">
    <source>
        <dbReference type="PROSITE-ProRule" id="PRU01373"/>
    </source>
</evidence>
<dbReference type="OrthoDB" id="9787225at2"/>
<dbReference type="CDD" id="cd16913">
    <property type="entry name" value="YkuD_like"/>
    <property type="match status" value="1"/>
</dbReference>
<evidence type="ECO:0000256" key="6">
    <source>
        <dbReference type="ARBA" id="ARBA00022960"/>
    </source>
</evidence>
<dbReference type="InterPro" id="IPR005490">
    <property type="entry name" value="LD_TPept_cat_dom"/>
</dbReference>
<keyword evidence="12" id="KW-1185">Reference proteome</keyword>
<organism evidence="11 12">
    <name type="scientific">Planifilum fimeticola</name>
    <dbReference type="NCBI Taxonomy" id="201975"/>
    <lineage>
        <taxon>Bacteria</taxon>
        <taxon>Bacillati</taxon>
        <taxon>Bacillota</taxon>
        <taxon>Bacilli</taxon>
        <taxon>Bacillales</taxon>
        <taxon>Thermoactinomycetaceae</taxon>
        <taxon>Planifilum</taxon>
    </lineage>
</organism>
<dbReference type="AlphaFoldDB" id="A0A2T0LEB8"/>
<reference evidence="11 12" key="1">
    <citation type="submission" date="2018-03" db="EMBL/GenBank/DDBJ databases">
        <title>Genomic Encyclopedia of Archaeal and Bacterial Type Strains, Phase II (KMG-II): from individual species to whole genera.</title>
        <authorList>
            <person name="Goeker M."/>
        </authorList>
    </citation>
    <scope>NUCLEOTIDE SEQUENCE [LARGE SCALE GENOMIC DNA]</scope>
    <source>
        <strain evidence="11 12">DSM 44946</strain>
    </source>
</reference>
<comment type="pathway">
    <text evidence="1 9">Cell wall biogenesis; peptidoglycan biosynthesis.</text>
</comment>
<keyword evidence="3" id="KW-0328">Glycosyltransferase</keyword>
<sequence>MPRIVVSLSQRRLYLFEGNRLIRSYPVGIGRITSQTPTGRYTIINKVPYPYSWPGGPLSAYGTLWMGLSRPGYGIHGTDRPDSIGQMVSRGCIRMHNQDVEDLGRRVGIGTEVIIQEGPVTVSGGRDYSFAGTV</sequence>
<evidence type="ECO:0000256" key="8">
    <source>
        <dbReference type="ARBA" id="ARBA00023316"/>
    </source>
</evidence>
<feature type="domain" description="L,D-TPase catalytic" evidence="10">
    <location>
        <begin position="2"/>
        <end position="116"/>
    </location>
</feature>
<keyword evidence="6 9" id="KW-0133">Cell shape</keyword>
<gene>
    <name evidence="11" type="ORF">CLV97_11331</name>
</gene>
<evidence type="ECO:0000256" key="1">
    <source>
        <dbReference type="ARBA" id="ARBA00004752"/>
    </source>
</evidence>
<dbReference type="EMBL" id="PVNE01000013">
    <property type="protein sequence ID" value="PRX40445.1"/>
    <property type="molecule type" value="Genomic_DNA"/>
</dbReference>
<dbReference type="GO" id="GO:0005576">
    <property type="term" value="C:extracellular region"/>
    <property type="evidence" value="ECO:0007669"/>
    <property type="project" value="TreeGrafter"/>
</dbReference>